<keyword evidence="3 8" id="KW-0479">Metal-binding</keyword>
<dbReference type="SUPFAM" id="SSF57716">
    <property type="entry name" value="Glucocorticoid receptor-like (DNA-binding domain)"/>
    <property type="match status" value="2"/>
</dbReference>
<evidence type="ECO:0000256" key="7">
    <source>
        <dbReference type="ARBA" id="ARBA00023242"/>
    </source>
</evidence>
<dbReference type="CDD" id="cd09326">
    <property type="entry name" value="LIM_CRP_like"/>
    <property type="match status" value="1"/>
</dbReference>
<sequence length="377" mass="43293">MGFWIILEAFFRFLSFLSKFPKLLCRRMNQNMTYAPQLNDPRSKMDLECRSSEKRRSINLDSHFLAVEKVRKSCGRPMREGEVRSDNDLPKEPPVEKEGMQHPVLKVIELFDKPNEIETSLPRYQNKVACVDKGKSPPANRRKPMPLKMEKLKEQLQQQLAARLEKEDKRLRLEYFQPVVQTVSKDVSIMRGRYKSDLQMALAGDEEEVIRNQPHVWTEQVLSGKSEKEIQNSLLKVNLSHLKSEPAMRSDPALLKGCGGKYAPKETDLLHSKRRFASLAEVNYLRKSKERKANAEYGGGWDCHRCGERVYHAERMLACGNAYHRSCFSCVNCKKLLGPRTYLETEMEIYCSQCHAKKCGLTGYGYGLGPGVLQTSP</sequence>
<evidence type="ECO:0000256" key="4">
    <source>
        <dbReference type="ARBA" id="ARBA00022737"/>
    </source>
</evidence>
<evidence type="ECO:0000256" key="9">
    <source>
        <dbReference type="SAM" id="MobiDB-lite"/>
    </source>
</evidence>
<keyword evidence="2" id="KW-0517">Myogenesis</keyword>
<dbReference type="EMBL" id="JARGDH010000001">
    <property type="protein sequence ID" value="KAL0280648.1"/>
    <property type="molecule type" value="Genomic_DNA"/>
</dbReference>
<dbReference type="Pfam" id="PF00412">
    <property type="entry name" value="LIM"/>
    <property type="match status" value="1"/>
</dbReference>
<dbReference type="GO" id="GO:0005634">
    <property type="term" value="C:nucleus"/>
    <property type="evidence" value="ECO:0007669"/>
    <property type="project" value="UniProtKB-SubCell"/>
</dbReference>
<feature type="signal peptide" evidence="10">
    <location>
        <begin position="1"/>
        <end position="25"/>
    </location>
</feature>
<dbReference type="GO" id="GO:0060537">
    <property type="term" value="P:muscle tissue development"/>
    <property type="evidence" value="ECO:0007669"/>
    <property type="project" value="TreeGrafter"/>
</dbReference>
<evidence type="ECO:0000256" key="6">
    <source>
        <dbReference type="ARBA" id="ARBA00023038"/>
    </source>
</evidence>
<dbReference type="PANTHER" id="PTHR24215:SF35">
    <property type="entry name" value="MUSCLE LIM PROTEIN MLP84B"/>
    <property type="match status" value="1"/>
</dbReference>
<evidence type="ECO:0000313" key="12">
    <source>
        <dbReference type="EMBL" id="KAL0280648.1"/>
    </source>
</evidence>
<keyword evidence="4" id="KW-0677">Repeat</keyword>
<keyword evidence="5 8" id="KW-0862">Zinc</keyword>
<protein>
    <recommendedName>
        <fullName evidence="11">LIM zinc-binding domain-containing protein</fullName>
    </recommendedName>
</protein>
<evidence type="ECO:0000256" key="1">
    <source>
        <dbReference type="ARBA" id="ARBA00004123"/>
    </source>
</evidence>
<dbReference type="InterPro" id="IPR001781">
    <property type="entry name" value="Znf_LIM"/>
</dbReference>
<feature type="region of interest" description="Disordered" evidence="9">
    <location>
        <begin position="76"/>
        <end position="97"/>
    </location>
</feature>
<feature type="domain" description="LIM zinc-binding" evidence="11">
    <location>
        <begin position="301"/>
        <end position="361"/>
    </location>
</feature>
<dbReference type="AlphaFoldDB" id="A0AAW2IFR8"/>
<evidence type="ECO:0000256" key="2">
    <source>
        <dbReference type="ARBA" id="ARBA00022541"/>
    </source>
</evidence>
<feature type="chain" id="PRO_5043935017" description="LIM zinc-binding domain-containing protein" evidence="10">
    <location>
        <begin position="26"/>
        <end position="377"/>
    </location>
</feature>
<comment type="caution">
    <text evidence="12">The sequence shown here is derived from an EMBL/GenBank/DDBJ whole genome shotgun (WGS) entry which is preliminary data.</text>
</comment>
<dbReference type="GO" id="GO:0042805">
    <property type="term" value="F:actinin binding"/>
    <property type="evidence" value="ECO:0007669"/>
    <property type="project" value="TreeGrafter"/>
</dbReference>
<evidence type="ECO:0000256" key="3">
    <source>
        <dbReference type="ARBA" id="ARBA00022723"/>
    </source>
</evidence>
<evidence type="ECO:0000256" key="10">
    <source>
        <dbReference type="SAM" id="SignalP"/>
    </source>
</evidence>
<evidence type="ECO:0000259" key="11">
    <source>
        <dbReference type="PROSITE" id="PS50023"/>
    </source>
</evidence>
<dbReference type="GO" id="GO:0030018">
    <property type="term" value="C:Z disc"/>
    <property type="evidence" value="ECO:0007669"/>
    <property type="project" value="TreeGrafter"/>
</dbReference>
<dbReference type="PROSITE" id="PS00478">
    <property type="entry name" value="LIM_DOMAIN_1"/>
    <property type="match status" value="1"/>
</dbReference>
<accession>A0AAW2IFR8</accession>
<evidence type="ECO:0000256" key="5">
    <source>
        <dbReference type="ARBA" id="ARBA00022833"/>
    </source>
</evidence>
<dbReference type="Gene3D" id="2.10.110.10">
    <property type="entry name" value="Cysteine Rich Protein"/>
    <property type="match status" value="1"/>
</dbReference>
<dbReference type="PANTHER" id="PTHR24215">
    <property type="entry name" value="RHO-GTPASE-ACTIVATING PROTEIN LRG1"/>
    <property type="match status" value="1"/>
</dbReference>
<dbReference type="GO" id="GO:0046872">
    <property type="term" value="F:metal ion binding"/>
    <property type="evidence" value="ECO:0007669"/>
    <property type="project" value="UniProtKB-KW"/>
</dbReference>
<dbReference type="SMART" id="SM00132">
    <property type="entry name" value="LIM"/>
    <property type="match status" value="1"/>
</dbReference>
<dbReference type="GO" id="GO:0007517">
    <property type="term" value="P:muscle organ development"/>
    <property type="evidence" value="ECO:0007669"/>
    <property type="project" value="UniProtKB-KW"/>
</dbReference>
<keyword evidence="7" id="KW-0539">Nucleus</keyword>
<reference evidence="12" key="1">
    <citation type="journal article" date="2024" name="Gigascience">
        <title>Chromosome-level genome of the poultry shaft louse Menopon gallinae provides insight into the host-switching and adaptive evolution of parasitic lice.</title>
        <authorList>
            <person name="Xu Y."/>
            <person name="Ma L."/>
            <person name="Liu S."/>
            <person name="Liang Y."/>
            <person name="Liu Q."/>
            <person name="He Z."/>
            <person name="Tian L."/>
            <person name="Duan Y."/>
            <person name="Cai W."/>
            <person name="Li H."/>
            <person name="Song F."/>
        </authorList>
    </citation>
    <scope>NUCLEOTIDE SEQUENCE</scope>
    <source>
        <strain evidence="12">Cailab_2023a</strain>
    </source>
</reference>
<keyword evidence="6 8" id="KW-0440">LIM domain</keyword>
<name>A0AAW2IFR8_9NEOP</name>
<keyword evidence="10" id="KW-0732">Signal</keyword>
<organism evidence="12">
    <name type="scientific">Menopon gallinae</name>
    <name type="common">poultry shaft louse</name>
    <dbReference type="NCBI Taxonomy" id="328185"/>
    <lineage>
        <taxon>Eukaryota</taxon>
        <taxon>Metazoa</taxon>
        <taxon>Ecdysozoa</taxon>
        <taxon>Arthropoda</taxon>
        <taxon>Hexapoda</taxon>
        <taxon>Insecta</taxon>
        <taxon>Pterygota</taxon>
        <taxon>Neoptera</taxon>
        <taxon>Paraneoptera</taxon>
        <taxon>Psocodea</taxon>
        <taxon>Troctomorpha</taxon>
        <taxon>Phthiraptera</taxon>
        <taxon>Amblycera</taxon>
        <taxon>Menoponidae</taxon>
        <taxon>Menopon</taxon>
    </lineage>
</organism>
<dbReference type="PROSITE" id="PS50023">
    <property type="entry name" value="LIM_DOMAIN_2"/>
    <property type="match status" value="1"/>
</dbReference>
<comment type="subcellular location">
    <subcellularLocation>
        <location evidence="1">Nucleus</location>
    </subcellularLocation>
</comment>
<evidence type="ECO:0000256" key="8">
    <source>
        <dbReference type="PROSITE-ProRule" id="PRU00125"/>
    </source>
</evidence>
<dbReference type="GO" id="GO:0008307">
    <property type="term" value="F:structural constituent of muscle"/>
    <property type="evidence" value="ECO:0007669"/>
    <property type="project" value="TreeGrafter"/>
</dbReference>
<gene>
    <name evidence="12" type="ORF">PYX00_001876</name>
</gene>
<dbReference type="GO" id="GO:0045214">
    <property type="term" value="P:sarcomere organization"/>
    <property type="evidence" value="ECO:0007669"/>
    <property type="project" value="TreeGrafter"/>
</dbReference>
<proteinExistence type="predicted"/>
<dbReference type="FunFam" id="2.10.110.10:FF:000001">
    <property type="entry name" value="Cysteine and glycine-rich protein 1"/>
    <property type="match status" value="1"/>
</dbReference>